<dbReference type="InterPro" id="IPR023210">
    <property type="entry name" value="NADP_OxRdtase_dom"/>
</dbReference>
<dbReference type="InterPro" id="IPR036812">
    <property type="entry name" value="NAD(P)_OxRdtase_dom_sf"/>
</dbReference>
<dbReference type="OrthoDB" id="9773828at2"/>
<comment type="caution">
    <text evidence="3">The sequence shown here is derived from an EMBL/GenBank/DDBJ whole genome shotgun (WGS) entry which is preliminary data.</text>
</comment>
<keyword evidence="4" id="KW-1185">Reference proteome</keyword>
<keyword evidence="1" id="KW-0560">Oxidoreductase</keyword>
<dbReference type="EMBL" id="LVYD01000046">
    <property type="protein sequence ID" value="OQP63169.1"/>
    <property type="molecule type" value="Genomic_DNA"/>
</dbReference>
<evidence type="ECO:0000256" key="1">
    <source>
        <dbReference type="ARBA" id="ARBA00023002"/>
    </source>
</evidence>
<evidence type="ECO:0000313" key="3">
    <source>
        <dbReference type="EMBL" id="OQP63169.1"/>
    </source>
</evidence>
<organism evidence="3 4">
    <name type="scientific">Niastella vici</name>
    <dbReference type="NCBI Taxonomy" id="1703345"/>
    <lineage>
        <taxon>Bacteria</taxon>
        <taxon>Pseudomonadati</taxon>
        <taxon>Bacteroidota</taxon>
        <taxon>Chitinophagia</taxon>
        <taxon>Chitinophagales</taxon>
        <taxon>Chitinophagaceae</taxon>
        <taxon>Niastella</taxon>
    </lineage>
</organism>
<gene>
    <name evidence="3" type="ORF">A3860_25095</name>
</gene>
<dbReference type="Proteomes" id="UP000192796">
    <property type="component" value="Unassembled WGS sequence"/>
</dbReference>
<reference evidence="3 4" key="1">
    <citation type="submission" date="2016-03" db="EMBL/GenBank/DDBJ databases">
        <title>Niastella vici sp. nov., isolated from farmland soil.</title>
        <authorList>
            <person name="Chen L."/>
            <person name="Wang D."/>
            <person name="Yang S."/>
            <person name="Wang G."/>
        </authorList>
    </citation>
    <scope>NUCLEOTIDE SEQUENCE [LARGE SCALE GENOMIC DNA]</scope>
    <source>
        <strain evidence="3 4">DJ57</strain>
    </source>
</reference>
<dbReference type="SUPFAM" id="SSF51430">
    <property type="entry name" value="NAD(P)-linked oxidoreductase"/>
    <property type="match status" value="1"/>
</dbReference>
<sequence>MEYRQLGTSSIHASVITFGAWAIGGWMWGGSDRKEAIAAIRAAYDHGVTSIDTAPVYGQGLSEEIVAETIQDIPRNRVQILTKFGLRWDVQQGEFYFKSKDNDGREIDLYRLASKESVIKECEDCLRRLQTDYIDLFQIHWPDSTTPISETMEALLRLQEQGKIRAAGVCNYSKALMQEAEKTIDLASDQVPYSMVNRDIEKELVPYSIDRNKAIIAYSPLQRGLLTGKIKPGQSFGEGDTREGNRFYTTENITSINQMLDRLRPLAAEKKATLAQLVLRWTIEQPGITIALAGARNAEQAVQNAKAADVKLTKEDIAFINEKLSALELVMP</sequence>
<dbReference type="AlphaFoldDB" id="A0A1V9FXS9"/>
<dbReference type="RefSeq" id="WP_081147892.1">
    <property type="nucleotide sequence ID" value="NZ_LVYD01000046.1"/>
</dbReference>
<evidence type="ECO:0000313" key="4">
    <source>
        <dbReference type="Proteomes" id="UP000192796"/>
    </source>
</evidence>
<name>A0A1V9FXS9_9BACT</name>
<dbReference type="InterPro" id="IPR050523">
    <property type="entry name" value="AKR_Detox_Biosynth"/>
</dbReference>
<feature type="domain" description="NADP-dependent oxidoreductase" evidence="2">
    <location>
        <begin position="16"/>
        <end position="323"/>
    </location>
</feature>
<dbReference type="Gene3D" id="3.20.20.100">
    <property type="entry name" value="NADP-dependent oxidoreductase domain"/>
    <property type="match status" value="1"/>
</dbReference>
<accession>A0A1V9FXS9</accession>
<dbReference type="Pfam" id="PF00248">
    <property type="entry name" value="Aldo_ket_red"/>
    <property type="match status" value="1"/>
</dbReference>
<dbReference type="STRING" id="1703345.A3860_25095"/>
<protein>
    <submittedName>
        <fullName evidence="3">Aldo/keto reductase</fullName>
    </submittedName>
</protein>
<dbReference type="PANTHER" id="PTHR43364">
    <property type="entry name" value="NADH-SPECIFIC METHYLGLYOXAL REDUCTASE-RELATED"/>
    <property type="match status" value="1"/>
</dbReference>
<dbReference type="GO" id="GO:0005829">
    <property type="term" value="C:cytosol"/>
    <property type="evidence" value="ECO:0007669"/>
    <property type="project" value="TreeGrafter"/>
</dbReference>
<dbReference type="GO" id="GO:0016491">
    <property type="term" value="F:oxidoreductase activity"/>
    <property type="evidence" value="ECO:0007669"/>
    <property type="project" value="UniProtKB-KW"/>
</dbReference>
<evidence type="ECO:0000259" key="2">
    <source>
        <dbReference type="Pfam" id="PF00248"/>
    </source>
</evidence>
<dbReference type="PANTHER" id="PTHR43364:SF4">
    <property type="entry name" value="NAD(P)-LINKED OXIDOREDUCTASE SUPERFAMILY PROTEIN"/>
    <property type="match status" value="1"/>
</dbReference>
<proteinExistence type="predicted"/>